<comment type="caution">
    <text evidence="1">The sequence shown here is derived from an EMBL/GenBank/DDBJ whole genome shotgun (WGS) entry which is preliminary data.</text>
</comment>
<organism evidence="1 2">
    <name type="scientific">Homoserinibacter gongjuensis</name>
    <dbReference type="NCBI Taxonomy" id="1162968"/>
    <lineage>
        <taxon>Bacteria</taxon>
        <taxon>Bacillati</taxon>
        <taxon>Actinomycetota</taxon>
        <taxon>Actinomycetes</taxon>
        <taxon>Micrococcales</taxon>
        <taxon>Microbacteriaceae</taxon>
        <taxon>Homoserinibacter</taxon>
    </lineage>
</organism>
<dbReference type="EMBL" id="BSVA01000001">
    <property type="protein sequence ID" value="GMA90712.1"/>
    <property type="molecule type" value="Genomic_DNA"/>
</dbReference>
<evidence type="ECO:0000313" key="2">
    <source>
        <dbReference type="Proteomes" id="UP001157069"/>
    </source>
</evidence>
<evidence type="ECO:0000313" key="1">
    <source>
        <dbReference type="EMBL" id="GMA90712.1"/>
    </source>
</evidence>
<dbReference type="Gene3D" id="2.180.10.10">
    <property type="entry name" value="RHS repeat-associated core"/>
    <property type="match status" value="1"/>
</dbReference>
<name>A0ABQ6JSL6_9MICO</name>
<gene>
    <name evidence="1" type="ORF">GCM10025869_12410</name>
</gene>
<accession>A0ABQ6JSL6</accession>
<dbReference type="Proteomes" id="UP001157069">
    <property type="component" value="Unassembled WGS sequence"/>
</dbReference>
<proteinExistence type="predicted"/>
<evidence type="ECO:0008006" key="3">
    <source>
        <dbReference type="Google" id="ProtNLM"/>
    </source>
</evidence>
<protein>
    <recommendedName>
        <fullName evidence="3">RHS repeat protein</fullName>
    </recommendedName>
</protein>
<reference evidence="2" key="1">
    <citation type="journal article" date="2019" name="Int. J. Syst. Evol. Microbiol.">
        <title>The Global Catalogue of Microorganisms (GCM) 10K type strain sequencing project: providing services to taxonomists for standard genome sequencing and annotation.</title>
        <authorList>
            <consortium name="The Broad Institute Genomics Platform"/>
            <consortium name="The Broad Institute Genome Sequencing Center for Infectious Disease"/>
            <person name="Wu L."/>
            <person name="Ma J."/>
        </authorList>
    </citation>
    <scope>NUCLEOTIDE SEQUENCE [LARGE SCALE GENOMIC DNA]</scope>
    <source>
        <strain evidence="2">NBRC 108755</strain>
    </source>
</reference>
<keyword evidence="2" id="KW-1185">Reference proteome</keyword>
<sequence length="156" mass="16125">MYDVEGRLSTLTTSAGAQSNVYDATGKLLLQIDPVKGATLYLGDTQLRKPVGSNSVSAQRIYSIAGTAFVERSSDPAATGVVWLATDPQGTVGDQVNAATGARAVIRLDPFGRARGSSTSAWADGRGFLNAPVDAATGLIRLGCAYTTAPWAGSCR</sequence>